<dbReference type="EMBL" id="AGNL01002743">
    <property type="protein sequence ID" value="EJK75753.1"/>
    <property type="molecule type" value="Genomic_DNA"/>
</dbReference>
<feature type="region of interest" description="Disordered" evidence="1">
    <location>
        <begin position="157"/>
        <end position="270"/>
    </location>
</feature>
<dbReference type="AlphaFoldDB" id="K0TAL8"/>
<feature type="compositionally biased region" description="Acidic residues" evidence="1">
    <location>
        <begin position="237"/>
        <end position="251"/>
    </location>
</feature>
<feature type="compositionally biased region" description="Basic and acidic residues" evidence="1">
    <location>
        <begin position="430"/>
        <end position="456"/>
    </location>
</feature>
<proteinExistence type="predicted"/>
<feature type="region of interest" description="Disordered" evidence="1">
    <location>
        <begin position="420"/>
        <end position="456"/>
    </location>
</feature>
<dbReference type="Gene3D" id="1.25.40.10">
    <property type="entry name" value="Tetratricopeptide repeat domain"/>
    <property type="match status" value="1"/>
</dbReference>
<evidence type="ECO:0000256" key="1">
    <source>
        <dbReference type="SAM" id="MobiDB-lite"/>
    </source>
</evidence>
<name>K0TAL8_THAOC</name>
<comment type="caution">
    <text evidence="2">The sequence shown here is derived from an EMBL/GenBank/DDBJ whole genome shotgun (WGS) entry which is preliminary data.</text>
</comment>
<gene>
    <name evidence="2" type="ORF">THAOC_02514</name>
</gene>
<accession>K0TAL8</accession>
<dbReference type="InterPro" id="IPR006597">
    <property type="entry name" value="Sel1-like"/>
</dbReference>
<evidence type="ECO:0000313" key="2">
    <source>
        <dbReference type="EMBL" id="EJK75753.1"/>
    </source>
</evidence>
<dbReference type="PANTHER" id="PTHR43628:SF1">
    <property type="entry name" value="CHITIN SYNTHASE REGULATORY FACTOR 2-RELATED"/>
    <property type="match status" value="1"/>
</dbReference>
<organism evidence="2 3">
    <name type="scientific">Thalassiosira oceanica</name>
    <name type="common">Marine diatom</name>
    <dbReference type="NCBI Taxonomy" id="159749"/>
    <lineage>
        <taxon>Eukaryota</taxon>
        <taxon>Sar</taxon>
        <taxon>Stramenopiles</taxon>
        <taxon>Ochrophyta</taxon>
        <taxon>Bacillariophyta</taxon>
        <taxon>Coscinodiscophyceae</taxon>
        <taxon>Thalassiosirophycidae</taxon>
        <taxon>Thalassiosirales</taxon>
        <taxon>Thalassiosiraceae</taxon>
        <taxon>Thalassiosira</taxon>
    </lineage>
</organism>
<feature type="compositionally biased region" description="Basic and acidic residues" evidence="1">
    <location>
        <begin position="343"/>
        <end position="355"/>
    </location>
</feature>
<dbReference type="InterPro" id="IPR011990">
    <property type="entry name" value="TPR-like_helical_dom_sf"/>
</dbReference>
<dbReference type="SMART" id="SM00671">
    <property type="entry name" value="SEL1"/>
    <property type="match status" value="3"/>
</dbReference>
<feature type="compositionally biased region" description="Basic and acidic residues" evidence="1">
    <location>
        <begin position="169"/>
        <end position="219"/>
    </location>
</feature>
<sequence length="456" mass="49991">MPEKSQVLAMVRKRVDAGDPMAIYDLGTKYDFGEYGLVKDVTRAVELYERAAELGVKDAHYNLGVLYDQGKEVAKDMDKAFRHYETAAMYGHVDARHNLGCEEYYAGNYELALQHFLVSAKLGDDHSLAMVKKNSWAVSQPRLTMLQLFAGIRTPSKKCRVPTGTKPKHVLENRSKQCNSERDREPPSRQRTDLYTERGRPSEPMQRRGWQEERRREAAQFEDGTDVCTVESFNDLDGLDDEVDGGSDDGGDSAVMGAVGSAGAGSSMTIETSNMARRELLDMIMDSEHGGSSNGSYPRRQRRGRRQPPSSASRWSGPGLSGSFARRWGPDGDNINTGGSVNDRYEEPGRTNKEGEPALVTAGEMRKKRRRAIARRTARAALGVLVAAALSVAGIREATKGILDTVLGTPSGEEEAAVVASAATTEEDEGARRAAEMRPWARDGDLGRPDLPDDTG</sequence>
<dbReference type="OrthoDB" id="202041at2759"/>
<dbReference type="InterPro" id="IPR052945">
    <property type="entry name" value="Mitotic_Regulator"/>
</dbReference>
<feature type="region of interest" description="Disordered" evidence="1">
    <location>
        <begin position="285"/>
        <end position="355"/>
    </location>
</feature>
<feature type="compositionally biased region" description="Low complexity" evidence="1">
    <location>
        <begin position="252"/>
        <end position="268"/>
    </location>
</feature>
<dbReference type="SUPFAM" id="SSF81901">
    <property type="entry name" value="HCP-like"/>
    <property type="match status" value="1"/>
</dbReference>
<dbReference type="PANTHER" id="PTHR43628">
    <property type="entry name" value="ACTIVATOR OF C KINASE PROTEIN 1-RELATED"/>
    <property type="match status" value="1"/>
</dbReference>
<reference evidence="2 3" key="1">
    <citation type="journal article" date="2012" name="Genome Biol.">
        <title>Genome and low-iron response of an oceanic diatom adapted to chronic iron limitation.</title>
        <authorList>
            <person name="Lommer M."/>
            <person name="Specht M."/>
            <person name="Roy A.S."/>
            <person name="Kraemer L."/>
            <person name="Andreson R."/>
            <person name="Gutowska M.A."/>
            <person name="Wolf J."/>
            <person name="Bergner S.V."/>
            <person name="Schilhabel M.B."/>
            <person name="Klostermeier U.C."/>
            <person name="Beiko R.G."/>
            <person name="Rosenstiel P."/>
            <person name="Hippler M."/>
            <person name="Laroche J."/>
        </authorList>
    </citation>
    <scope>NUCLEOTIDE SEQUENCE [LARGE SCALE GENOMIC DNA]</scope>
    <source>
        <strain evidence="2 3">CCMP1005</strain>
    </source>
</reference>
<dbReference type="Pfam" id="PF08238">
    <property type="entry name" value="Sel1"/>
    <property type="match status" value="3"/>
</dbReference>
<protein>
    <submittedName>
        <fullName evidence="2">Uncharacterized protein</fullName>
    </submittedName>
</protein>
<evidence type="ECO:0000313" key="3">
    <source>
        <dbReference type="Proteomes" id="UP000266841"/>
    </source>
</evidence>
<keyword evidence="3" id="KW-1185">Reference proteome</keyword>
<dbReference type="Proteomes" id="UP000266841">
    <property type="component" value="Unassembled WGS sequence"/>
</dbReference>